<sequence length="329" mass="38470">MTKTKIYIYGLCNVFYDGFYIQGIKEICQDFEFNISKFPKFNQGTFAFIIENDNYSKKIIIDSKDSNQINSIELEWCNVYGKVNYNLNHLPVENSEKVVAIGPSFGIKIWNLFQTFYYLILNFMRFRNSISNTNRREFVANYWRQYRRLKLEKYNSVPSSSNEVFFINSIWKQEKETNRNRALFMKSCKSNSDIIFEGGFAARSNGDNLGFDDLVYSKKIPLKTYVKKIQNSAFVFSTPAVLSCHGWKLGEFLALGKAIITTPHYNILPKDLLNNVDVIYVNDGEDISNAIEKIIKNFDFKRKLELESKNYFDQYLAPKKVITRLLENT</sequence>
<accession>A0ABX4BVM0</accession>
<keyword evidence="2" id="KW-1185">Reference proteome</keyword>
<gene>
    <name evidence="1" type="ORF">B0A65_04265</name>
</gene>
<evidence type="ECO:0000313" key="1">
    <source>
        <dbReference type="EMBL" id="OXA81478.1"/>
    </source>
</evidence>
<name>A0ABX4BVM0_FLAFR</name>
<comment type="caution">
    <text evidence="1">The sequence shown here is derived from an EMBL/GenBank/DDBJ whole genome shotgun (WGS) entry which is preliminary data.</text>
</comment>
<proteinExistence type="predicted"/>
<protein>
    <submittedName>
        <fullName evidence="1">Uncharacterized protein</fullName>
    </submittedName>
</protein>
<evidence type="ECO:0000313" key="2">
    <source>
        <dbReference type="Proteomes" id="UP000198382"/>
    </source>
</evidence>
<dbReference type="RefSeq" id="WP_074659438.1">
    <property type="nucleotide sequence ID" value="NZ_MUGV01000007.1"/>
</dbReference>
<organism evidence="1 2">
    <name type="scientific">Flavobacterium frigidimaris</name>
    <dbReference type="NCBI Taxonomy" id="262320"/>
    <lineage>
        <taxon>Bacteria</taxon>
        <taxon>Pseudomonadati</taxon>
        <taxon>Bacteroidota</taxon>
        <taxon>Flavobacteriia</taxon>
        <taxon>Flavobacteriales</taxon>
        <taxon>Flavobacteriaceae</taxon>
        <taxon>Flavobacterium</taxon>
    </lineage>
</organism>
<dbReference type="Proteomes" id="UP000198382">
    <property type="component" value="Unassembled WGS sequence"/>
</dbReference>
<dbReference type="EMBL" id="MUGV01000007">
    <property type="protein sequence ID" value="OXA81478.1"/>
    <property type="molecule type" value="Genomic_DNA"/>
</dbReference>
<reference evidence="1 2" key="1">
    <citation type="submission" date="2016-11" db="EMBL/GenBank/DDBJ databases">
        <title>Whole genomes of Flavobacteriaceae.</title>
        <authorList>
            <person name="Stine C."/>
            <person name="Li C."/>
            <person name="Tadesse D."/>
        </authorList>
    </citation>
    <scope>NUCLEOTIDE SEQUENCE [LARGE SCALE GENOMIC DNA]</scope>
    <source>
        <strain evidence="1 2">DSM 15937</strain>
    </source>
</reference>